<reference evidence="10 11" key="1">
    <citation type="submission" date="2024-01" db="EMBL/GenBank/DDBJ databases">
        <title>The genomes of 5 underutilized Papilionoideae crops provide insights into root nodulation and disease resistanc.</title>
        <authorList>
            <person name="Jiang F."/>
        </authorList>
    </citation>
    <scope>NUCLEOTIDE SEQUENCE [LARGE SCALE GENOMIC DNA]</scope>
    <source>
        <strain evidence="10">DUOXIRENSHENG_FW03</strain>
        <tissue evidence="10">Leaves</tissue>
    </source>
</reference>
<keyword evidence="1" id="KW-0479">Metal-binding</keyword>
<feature type="region of interest" description="Disordered" evidence="8">
    <location>
        <begin position="162"/>
        <end position="185"/>
    </location>
</feature>
<feature type="compositionally biased region" description="Basic and acidic residues" evidence="8">
    <location>
        <begin position="1"/>
        <end position="12"/>
    </location>
</feature>
<keyword evidence="3 7" id="KW-0863">Zinc-finger</keyword>
<evidence type="ECO:0000313" key="11">
    <source>
        <dbReference type="Proteomes" id="UP001386955"/>
    </source>
</evidence>
<evidence type="ECO:0000256" key="4">
    <source>
        <dbReference type="ARBA" id="ARBA00022833"/>
    </source>
</evidence>
<proteinExistence type="predicted"/>
<dbReference type="InterPro" id="IPR013087">
    <property type="entry name" value="Znf_C2H2_type"/>
</dbReference>
<dbReference type="GO" id="GO:0003700">
    <property type="term" value="F:DNA-binding transcription factor activity"/>
    <property type="evidence" value="ECO:0007669"/>
    <property type="project" value="InterPro"/>
</dbReference>
<dbReference type="PROSITE" id="PS50157">
    <property type="entry name" value="ZINC_FINGER_C2H2_2"/>
    <property type="match status" value="2"/>
</dbReference>
<sequence>MEEDQEAQRENRGAMAGGEGEGSEGNREGVSNNEHRTWMCHTCNKGFSSGKALGGHMRIHNLSKKQVHGVKAKQGTSKTNKWVVGVSGSPTCSLCGKSFSSMKSLFGHLRSHPERVRRGIQPPPNSILNNGASCSNSTSSSTLSDDSAVDLSQALRGWSVTAKRGRRSPCSSKSNSGLEDDGEIEPRMQEAVYELMLLASGNPKWEEDDQVEEKPLIKKGYEEELLKPDFGDSIDMKIKKRNKKKVAKRLKLTELEDVEEGRKLVRCRICNSTFTSHQALEGHVCRLKEESEPDDVSATEEEHHGAKGTTKLECETGAVIGFSAVEAMRGHQCKIFDKTFTTGQVFGDHKISNWTSMAEAQSPQATSSSPVENVQNCSKILSFDLNQPPAMDVEDVVQSDLSIPTNIVTSSSYAFSSKNTLTN</sequence>
<evidence type="ECO:0000313" key="10">
    <source>
        <dbReference type="EMBL" id="KAK7386800.1"/>
    </source>
</evidence>
<dbReference type="EMBL" id="JAYMYS010000007">
    <property type="protein sequence ID" value="KAK7386800.1"/>
    <property type="molecule type" value="Genomic_DNA"/>
</dbReference>
<feature type="compositionally biased region" description="Low complexity" evidence="8">
    <location>
        <begin position="132"/>
        <end position="146"/>
    </location>
</feature>
<keyword evidence="2" id="KW-0677">Repeat</keyword>
<evidence type="ECO:0000256" key="8">
    <source>
        <dbReference type="SAM" id="MobiDB-lite"/>
    </source>
</evidence>
<keyword evidence="5" id="KW-0805">Transcription regulation</keyword>
<keyword evidence="4" id="KW-0862">Zinc</keyword>
<name>A0AAN9S089_PSOTE</name>
<protein>
    <recommendedName>
        <fullName evidence="9">C2H2-type domain-containing protein</fullName>
    </recommendedName>
</protein>
<dbReference type="GO" id="GO:0000976">
    <property type="term" value="F:transcription cis-regulatory region binding"/>
    <property type="evidence" value="ECO:0007669"/>
    <property type="project" value="TreeGrafter"/>
</dbReference>
<dbReference type="AlphaFoldDB" id="A0AAN9S089"/>
<dbReference type="GO" id="GO:0005634">
    <property type="term" value="C:nucleus"/>
    <property type="evidence" value="ECO:0007669"/>
    <property type="project" value="TreeGrafter"/>
</dbReference>
<feature type="region of interest" description="Disordered" evidence="8">
    <location>
        <begin position="115"/>
        <end position="146"/>
    </location>
</feature>
<comment type="caution">
    <text evidence="10">The sequence shown here is derived from an EMBL/GenBank/DDBJ whole genome shotgun (WGS) entry which is preliminary data.</text>
</comment>
<keyword evidence="6" id="KW-0804">Transcription</keyword>
<accession>A0AAN9S089</accession>
<dbReference type="PANTHER" id="PTHR45988:SF18">
    <property type="entry name" value="C2H2-TYPE ZINC FINGER FAMILY PROTEIN"/>
    <property type="match status" value="1"/>
</dbReference>
<feature type="region of interest" description="Disordered" evidence="8">
    <location>
        <begin position="1"/>
        <end position="31"/>
    </location>
</feature>
<evidence type="ECO:0000256" key="7">
    <source>
        <dbReference type="PROSITE-ProRule" id="PRU00042"/>
    </source>
</evidence>
<dbReference type="SMART" id="SM00355">
    <property type="entry name" value="ZnF_C2H2"/>
    <property type="match status" value="3"/>
</dbReference>
<keyword evidence="11" id="KW-1185">Reference proteome</keyword>
<evidence type="ECO:0000256" key="6">
    <source>
        <dbReference type="ARBA" id="ARBA00023163"/>
    </source>
</evidence>
<dbReference type="InterPro" id="IPR036236">
    <property type="entry name" value="Znf_C2H2_sf"/>
</dbReference>
<evidence type="ECO:0000256" key="2">
    <source>
        <dbReference type="ARBA" id="ARBA00022737"/>
    </source>
</evidence>
<dbReference type="PROSITE" id="PS00028">
    <property type="entry name" value="ZINC_FINGER_C2H2_1"/>
    <property type="match status" value="2"/>
</dbReference>
<organism evidence="10 11">
    <name type="scientific">Psophocarpus tetragonolobus</name>
    <name type="common">Winged bean</name>
    <name type="synonym">Dolichos tetragonolobus</name>
    <dbReference type="NCBI Taxonomy" id="3891"/>
    <lineage>
        <taxon>Eukaryota</taxon>
        <taxon>Viridiplantae</taxon>
        <taxon>Streptophyta</taxon>
        <taxon>Embryophyta</taxon>
        <taxon>Tracheophyta</taxon>
        <taxon>Spermatophyta</taxon>
        <taxon>Magnoliopsida</taxon>
        <taxon>eudicotyledons</taxon>
        <taxon>Gunneridae</taxon>
        <taxon>Pentapetalae</taxon>
        <taxon>rosids</taxon>
        <taxon>fabids</taxon>
        <taxon>Fabales</taxon>
        <taxon>Fabaceae</taxon>
        <taxon>Papilionoideae</taxon>
        <taxon>50 kb inversion clade</taxon>
        <taxon>NPAAA clade</taxon>
        <taxon>indigoferoid/millettioid clade</taxon>
        <taxon>Phaseoleae</taxon>
        <taxon>Psophocarpus</taxon>
    </lineage>
</organism>
<evidence type="ECO:0000256" key="1">
    <source>
        <dbReference type="ARBA" id="ARBA00022723"/>
    </source>
</evidence>
<dbReference type="Gene3D" id="3.30.160.60">
    <property type="entry name" value="Classic Zinc Finger"/>
    <property type="match status" value="1"/>
</dbReference>
<dbReference type="SUPFAM" id="SSF57667">
    <property type="entry name" value="beta-beta-alpha zinc fingers"/>
    <property type="match status" value="1"/>
</dbReference>
<evidence type="ECO:0000256" key="5">
    <source>
        <dbReference type="ARBA" id="ARBA00023015"/>
    </source>
</evidence>
<gene>
    <name evidence="10" type="ORF">VNO78_27136</name>
</gene>
<dbReference type="Pfam" id="PF13912">
    <property type="entry name" value="zf-C2H2_6"/>
    <property type="match status" value="3"/>
</dbReference>
<evidence type="ECO:0000259" key="9">
    <source>
        <dbReference type="PROSITE" id="PS50157"/>
    </source>
</evidence>
<dbReference type="PANTHER" id="PTHR45988">
    <property type="entry name" value="C2H2 TYPE ZINC FINGER TRANSCRIPTION FACTOR FAMILY-RELATED"/>
    <property type="match status" value="1"/>
</dbReference>
<feature type="domain" description="C2H2-type" evidence="9">
    <location>
        <begin position="38"/>
        <end position="65"/>
    </location>
</feature>
<dbReference type="GO" id="GO:0008270">
    <property type="term" value="F:zinc ion binding"/>
    <property type="evidence" value="ECO:0007669"/>
    <property type="project" value="UniProtKB-KW"/>
</dbReference>
<feature type="domain" description="C2H2-type" evidence="9">
    <location>
        <begin position="90"/>
        <end position="112"/>
    </location>
</feature>
<dbReference type="Proteomes" id="UP001386955">
    <property type="component" value="Unassembled WGS sequence"/>
</dbReference>
<evidence type="ECO:0000256" key="3">
    <source>
        <dbReference type="ARBA" id="ARBA00022771"/>
    </source>
</evidence>
<dbReference type="InterPro" id="IPR044653">
    <property type="entry name" value="AZF1/2/3-like"/>
</dbReference>